<protein>
    <submittedName>
        <fullName evidence="1">Uncharacterized protein</fullName>
    </submittedName>
</protein>
<reference evidence="1" key="1">
    <citation type="submission" date="2020-08" db="EMBL/GenBank/DDBJ databases">
        <title>Multicomponent nature underlies the extraordinary mechanical properties of spider dragline silk.</title>
        <authorList>
            <person name="Kono N."/>
            <person name="Nakamura H."/>
            <person name="Mori M."/>
            <person name="Yoshida Y."/>
            <person name="Ohtoshi R."/>
            <person name="Malay A.D."/>
            <person name="Moran D.A.P."/>
            <person name="Tomita M."/>
            <person name="Numata K."/>
            <person name="Arakawa K."/>
        </authorList>
    </citation>
    <scope>NUCLEOTIDE SEQUENCE</scope>
</reference>
<dbReference type="Proteomes" id="UP000887013">
    <property type="component" value="Unassembled WGS sequence"/>
</dbReference>
<sequence>MRWQKTRDPNIKKSLNKQTKHTNRILNNYKNDRINNSLKDAAVEDNSLYKIIKSFKKKVSTTIPPLLGYRGLVYNTKDKTNLFVDAFEESFPENREPYSENQITIVNREIRTYFNRTSAPLPPTALTSPEEVCEIILNLDPNKAPGEDKIRNFVLKSLPTFF</sequence>
<dbReference type="OrthoDB" id="8033718at2759"/>
<comment type="caution">
    <text evidence="1">The sequence shown here is derived from an EMBL/GenBank/DDBJ whole genome shotgun (WGS) entry which is preliminary data.</text>
</comment>
<name>A0A8X6QTQ4_NEPPI</name>
<proteinExistence type="predicted"/>
<evidence type="ECO:0000313" key="2">
    <source>
        <dbReference type="Proteomes" id="UP000887013"/>
    </source>
</evidence>
<evidence type="ECO:0000313" key="1">
    <source>
        <dbReference type="EMBL" id="GFU38855.1"/>
    </source>
</evidence>
<gene>
    <name evidence="1" type="ORF">NPIL_35131</name>
</gene>
<accession>A0A8X6QTQ4</accession>
<dbReference type="AlphaFoldDB" id="A0A8X6QTQ4"/>
<keyword evidence="2" id="KW-1185">Reference proteome</keyword>
<organism evidence="1 2">
    <name type="scientific">Nephila pilipes</name>
    <name type="common">Giant wood spider</name>
    <name type="synonym">Nephila maculata</name>
    <dbReference type="NCBI Taxonomy" id="299642"/>
    <lineage>
        <taxon>Eukaryota</taxon>
        <taxon>Metazoa</taxon>
        <taxon>Ecdysozoa</taxon>
        <taxon>Arthropoda</taxon>
        <taxon>Chelicerata</taxon>
        <taxon>Arachnida</taxon>
        <taxon>Araneae</taxon>
        <taxon>Araneomorphae</taxon>
        <taxon>Entelegynae</taxon>
        <taxon>Araneoidea</taxon>
        <taxon>Nephilidae</taxon>
        <taxon>Nephila</taxon>
    </lineage>
</organism>
<dbReference type="EMBL" id="BMAW01035235">
    <property type="protein sequence ID" value="GFU38855.1"/>
    <property type="molecule type" value="Genomic_DNA"/>
</dbReference>